<reference evidence="1" key="1">
    <citation type="submission" date="2023-04" db="EMBL/GenBank/DDBJ databases">
        <title>A chromosome-level genome assembly of the parasitoid wasp Eretmocerus hayati.</title>
        <authorList>
            <person name="Zhong Y."/>
            <person name="Liu S."/>
            <person name="Liu Y."/>
        </authorList>
    </citation>
    <scope>NUCLEOTIDE SEQUENCE</scope>
    <source>
        <strain evidence="1">ZJU_SS_LIU_2023</strain>
    </source>
</reference>
<proteinExistence type="predicted"/>
<gene>
    <name evidence="1" type="ORF">QAD02_003886</name>
</gene>
<protein>
    <submittedName>
        <fullName evidence="1">Uncharacterized protein</fullName>
    </submittedName>
</protein>
<sequence>MSSSSRSSSYDGDSSRDYDFFGKNASFWESFNPDEVMKANKEKKDSSICDEIYEEDNNFEYPEVLAVSKANDIDEMKRLIDEGFDINVCNTFILFHAISWSRFEMVNFSLDAGAKRDCAMNIPKIGPLNQAIRLKCIPKQ</sequence>
<organism evidence="1 2">
    <name type="scientific">Eretmocerus hayati</name>
    <dbReference type="NCBI Taxonomy" id="131215"/>
    <lineage>
        <taxon>Eukaryota</taxon>
        <taxon>Metazoa</taxon>
        <taxon>Ecdysozoa</taxon>
        <taxon>Arthropoda</taxon>
        <taxon>Hexapoda</taxon>
        <taxon>Insecta</taxon>
        <taxon>Pterygota</taxon>
        <taxon>Neoptera</taxon>
        <taxon>Endopterygota</taxon>
        <taxon>Hymenoptera</taxon>
        <taxon>Apocrita</taxon>
        <taxon>Proctotrupomorpha</taxon>
        <taxon>Chalcidoidea</taxon>
        <taxon>Aphelinidae</taxon>
        <taxon>Aphelininae</taxon>
        <taxon>Eretmocerus</taxon>
    </lineage>
</organism>
<evidence type="ECO:0000313" key="2">
    <source>
        <dbReference type="Proteomes" id="UP001239111"/>
    </source>
</evidence>
<keyword evidence="2" id="KW-1185">Reference proteome</keyword>
<comment type="caution">
    <text evidence="1">The sequence shown here is derived from an EMBL/GenBank/DDBJ whole genome shotgun (WGS) entry which is preliminary data.</text>
</comment>
<dbReference type="EMBL" id="CM056743">
    <property type="protein sequence ID" value="KAJ8672627.1"/>
    <property type="molecule type" value="Genomic_DNA"/>
</dbReference>
<name>A0ACC2NQT8_9HYME</name>
<evidence type="ECO:0000313" key="1">
    <source>
        <dbReference type="EMBL" id="KAJ8672627.1"/>
    </source>
</evidence>
<accession>A0ACC2NQT8</accession>
<dbReference type="Proteomes" id="UP001239111">
    <property type="component" value="Chromosome 3"/>
</dbReference>